<feature type="compositionally biased region" description="Polar residues" evidence="1">
    <location>
        <begin position="108"/>
        <end position="128"/>
    </location>
</feature>
<name>A0A9P5Z0K4_9AGAR</name>
<dbReference type="AlphaFoldDB" id="A0A9P5Z0K4"/>
<evidence type="ECO:0000313" key="2">
    <source>
        <dbReference type="EMBL" id="KAF9477485.1"/>
    </source>
</evidence>
<proteinExistence type="predicted"/>
<dbReference type="Proteomes" id="UP000807469">
    <property type="component" value="Unassembled WGS sequence"/>
</dbReference>
<organism evidence="2 3">
    <name type="scientific">Pholiota conissans</name>
    <dbReference type="NCBI Taxonomy" id="109636"/>
    <lineage>
        <taxon>Eukaryota</taxon>
        <taxon>Fungi</taxon>
        <taxon>Dikarya</taxon>
        <taxon>Basidiomycota</taxon>
        <taxon>Agaricomycotina</taxon>
        <taxon>Agaricomycetes</taxon>
        <taxon>Agaricomycetidae</taxon>
        <taxon>Agaricales</taxon>
        <taxon>Agaricineae</taxon>
        <taxon>Strophariaceae</taxon>
        <taxon>Pholiota</taxon>
    </lineage>
</organism>
<feature type="region of interest" description="Disordered" evidence="1">
    <location>
        <begin position="103"/>
        <end position="128"/>
    </location>
</feature>
<accession>A0A9P5Z0K4</accession>
<comment type="caution">
    <text evidence="2">The sequence shown here is derived from an EMBL/GenBank/DDBJ whole genome shotgun (WGS) entry which is preliminary data.</text>
</comment>
<evidence type="ECO:0000256" key="1">
    <source>
        <dbReference type="SAM" id="MobiDB-lite"/>
    </source>
</evidence>
<keyword evidence="3" id="KW-1185">Reference proteome</keyword>
<evidence type="ECO:0000313" key="3">
    <source>
        <dbReference type="Proteomes" id="UP000807469"/>
    </source>
</evidence>
<gene>
    <name evidence="2" type="ORF">BDN70DRAFT_934174</name>
</gene>
<dbReference type="EMBL" id="MU155259">
    <property type="protein sequence ID" value="KAF9477485.1"/>
    <property type="molecule type" value="Genomic_DNA"/>
</dbReference>
<reference evidence="2" key="1">
    <citation type="submission" date="2020-11" db="EMBL/GenBank/DDBJ databases">
        <authorList>
            <consortium name="DOE Joint Genome Institute"/>
            <person name="Ahrendt S."/>
            <person name="Riley R."/>
            <person name="Andreopoulos W."/>
            <person name="Labutti K."/>
            <person name="Pangilinan J."/>
            <person name="Ruiz-Duenas F.J."/>
            <person name="Barrasa J.M."/>
            <person name="Sanchez-Garcia M."/>
            <person name="Camarero S."/>
            <person name="Miyauchi S."/>
            <person name="Serrano A."/>
            <person name="Linde D."/>
            <person name="Babiker R."/>
            <person name="Drula E."/>
            <person name="Ayuso-Fernandez I."/>
            <person name="Pacheco R."/>
            <person name="Padilla G."/>
            <person name="Ferreira P."/>
            <person name="Barriuso J."/>
            <person name="Kellner H."/>
            <person name="Castanera R."/>
            <person name="Alfaro M."/>
            <person name="Ramirez L."/>
            <person name="Pisabarro A.G."/>
            <person name="Kuo A."/>
            <person name="Tritt A."/>
            <person name="Lipzen A."/>
            <person name="He G."/>
            <person name="Yan M."/>
            <person name="Ng V."/>
            <person name="Cullen D."/>
            <person name="Martin F."/>
            <person name="Rosso M.-N."/>
            <person name="Henrissat B."/>
            <person name="Hibbett D."/>
            <person name="Martinez A.T."/>
            <person name="Grigoriev I.V."/>
        </authorList>
    </citation>
    <scope>NUCLEOTIDE SEQUENCE</scope>
    <source>
        <strain evidence="2">CIRM-BRFM 674</strain>
    </source>
</reference>
<sequence>MASQGNRPDPTFTDDDIIAASISYCLPEDMSPVSLTADTEATLYRNGTPSIRRVQCTFPVAEPIEFPAEHSSGYHLEAPPLASESTIQWAGIQWNFQAGSADDGHVQLQDQDQGGDTNLASTSANTSE</sequence>
<protein>
    <submittedName>
        <fullName evidence="2">Uncharacterized protein</fullName>
    </submittedName>
</protein>